<dbReference type="Proteomes" id="UP000014480">
    <property type="component" value="Unassembled WGS sequence"/>
</dbReference>
<dbReference type="EC" id="2.7.13.3" evidence="2"/>
<dbReference type="SUPFAM" id="SSF55874">
    <property type="entry name" value="ATPase domain of HSP90 chaperone/DNA topoisomerase II/histidine kinase"/>
    <property type="match status" value="1"/>
</dbReference>
<feature type="region of interest" description="Disordered" evidence="7">
    <location>
        <begin position="265"/>
        <end position="345"/>
    </location>
</feature>
<feature type="compositionally biased region" description="Low complexity" evidence="7">
    <location>
        <begin position="413"/>
        <end position="423"/>
    </location>
</feature>
<dbReference type="Gene3D" id="3.40.50.2300">
    <property type="match status" value="1"/>
</dbReference>
<dbReference type="Pfam" id="PF00072">
    <property type="entry name" value="Response_reg"/>
    <property type="match status" value="1"/>
</dbReference>
<dbReference type="CDD" id="cd17546">
    <property type="entry name" value="REC_hyHK_CKI1_RcsC-like"/>
    <property type="match status" value="1"/>
</dbReference>
<comment type="catalytic activity">
    <reaction evidence="1">
        <text>ATP + protein L-histidine = ADP + protein N-phospho-L-histidine.</text>
        <dbReference type="EC" id="2.7.13.3"/>
    </reaction>
</comment>
<evidence type="ECO:0000259" key="9">
    <source>
        <dbReference type="PROSITE" id="PS50110"/>
    </source>
</evidence>
<dbReference type="GO" id="GO:0009927">
    <property type="term" value="F:histidine phosphotransfer kinase activity"/>
    <property type="evidence" value="ECO:0007669"/>
    <property type="project" value="TreeGrafter"/>
</dbReference>
<dbReference type="InterPro" id="IPR001789">
    <property type="entry name" value="Sig_transdc_resp-reg_receiver"/>
</dbReference>
<keyword evidence="5 10" id="KW-0418">Kinase</keyword>
<dbReference type="InterPro" id="IPR029016">
    <property type="entry name" value="GAF-like_dom_sf"/>
</dbReference>
<protein>
    <recommendedName>
        <fullName evidence="2">histidine kinase</fullName>
        <ecNumber evidence="2">2.7.13.3</ecNumber>
    </recommendedName>
</protein>
<dbReference type="Gene3D" id="3.30.565.10">
    <property type="entry name" value="Histidine kinase-like ATPase, C-terminal domain"/>
    <property type="match status" value="1"/>
</dbReference>
<dbReference type="GO" id="GO:0000155">
    <property type="term" value="F:phosphorelay sensor kinase activity"/>
    <property type="evidence" value="ECO:0007669"/>
    <property type="project" value="InterPro"/>
</dbReference>
<dbReference type="PROSITE" id="PS50110">
    <property type="entry name" value="RESPONSE_REGULATORY"/>
    <property type="match status" value="1"/>
</dbReference>
<comment type="caution">
    <text evidence="10">The sequence shown here is derived from an EMBL/GenBank/DDBJ whole genome shotgun (WGS) entry which is preliminary data.</text>
</comment>
<proteinExistence type="predicted"/>
<evidence type="ECO:0000313" key="11">
    <source>
        <dbReference type="Proteomes" id="UP000014480"/>
    </source>
</evidence>
<dbReference type="InterPro" id="IPR036097">
    <property type="entry name" value="HisK_dim/P_sf"/>
</dbReference>
<feature type="modified residue" description="4-aspartylphosphate" evidence="6">
    <location>
        <position position="1241"/>
    </location>
</feature>
<sequence>MRIRSKLPSTTFFEAGALRVDCPVMTSFHVARNVSESRRERETFRYDPSLITQAVHNDVNNIIPPSELRSSPDAALTAFAELAVLRLKGTRALISLFDSKYQYIVAEATPSLVLTPNAKLDVSAEEQLFLSGTAVPRSAGICEIALAVAPSPVAGHVSRQRELPVTVIPDMAADPRAAQRPFCRHAPQNRFYAGVPIRTHRGINIGVFCVFGDAPRDSLDAVSVHVLRDLSHITMDYLDTKSNKDSHRRSDRMVRGVGSFVEGKTTMAGWRMNPNADSFKDDPTLEGGLNRNQQHLQKDEEDLTQEQPAGVDAPSPRPMRPQASPLPTKQSSPPQPATANDRIAPSVSEISVKTVTSAASGENIHRFQIEHVFSKAANVIREAIEVESVLFLDATIGSFGGLTATASSTGRMSTVSTKSNSSSSDERGGPRSPTSGASGQEDTKCRVLGFSTSSASSIDGGLPSQSHASVSERFLAKVLRRYPEGKIFNFDENGSMQSSDFSGDDTKSTPTPVSQLSETLMWPAHAPESTHKSRQRRRNTYSRKNEGNILMSIFSGARSIAVVPLWDAQKQRWFAGGLACTKTATRVLTIEGELSYLRAFGNVIMSEVDRINTRLVDKAKTDLLSSISHELRSPLHGIILGTELLRDTPLDAFQGETLVSVENCGRTLLETIDHLLDWSKINNFLGSRSRRRRSSVGDRGLRGRDEKASIQAGMMSISSNVEIDVLAEEVTDSVCAGFSYQRISVAQLASSRAADNIEPNAMAMLDRMQAMEDMASGGGKHGDLHLVLGAVSVNFDIRPAVSWAFHTQPGAIRRIIMNLLGNSLKYTNTGFVNVSVRQSAAKDNHASKGANIEIIVTDSGKGISEDYLRNDLFTPFAQEDSLSAGTGLGLSLVHQIVVNLGGSIHVCSEVGRGTRVTVRLALHGAIQSAAPSGALKSASFSEFQSQVAELRGLRVRLLGFPTDYESKTPENPSGTTAGEGALLELMCREWLHMHPLEEQPAEPLLPDLILSSERHLDQLLYDRRHGTLNTPIVIICRTALAARQLALSPRFTSKSVVFEFISQPIGPRKLAKVLLLSFRRWTKAQAGVIPTPTAMSLATDNPGSADVGNQGSAGLGSVTMARSPGVSSIEGFADVNTPQDRLSLASQTSESNDPQQDSPWGTKHVYPSMPKPAPQPGTATPTEPRPDKPRFLIVDDNPLNLKILASYVKKLGRLFDSATDGKQAVESFQKSAGSINCILMDISMPVMDGFEATRRIRTHEKALGLPRCSILALTGLASASAQQEAFASGIDLFLTKPVRLKELTANDFDNATRKIALSQSWNII</sequence>
<dbReference type="InterPro" id="IPR005467">
    <property type="entry name" value="His_kinase_dom"/>
</dbReference>
<dbReference type="PROSITE" id="PS50109">
    <property type="entry name" value="HIS_KIN"/>
    <property type="match status" value="1"/>
</dbReference>
<feature type="compositionally biased region" description="Polar residues" evidence="7">
    <location>
        <begin position="492"/>
        <end position="501"/>
    </location>
</feature>
<dbReference type="PRINTS" id="PR00344">
    <property type="entry name" value="BCTRLSENSOR"/>
</dbReference>
<dbReference type="SUPFAM" id="SSF52172">
    <property type="entry name" value="CheY-like"/>
    <property type="match status" value="1"/>
</dbReference>
<gene>
    <name evidence="10" type="primary">dhkL-0</name>
    <name evidence="10" type="ORF">Cob_v002576</name>
</gene>
<reference evidence="11" key="2">
    <citation type="journal article" date="2019" name="Mol. Plant Microbe Interact.">
        <title>Genome sequence resources for four phytopathogenic fungi from the Colletotrichum orbiculare species complex.</title>
        <authorList>
            <person name="Gan P."/>
            <person name="Tsushima A."/>
            <person name="Narusaka M."/>
            <person name="Narusaka Y."/>
            <person name="Takano Y."/>
            <person name="Kubo Y."/>
            <person name="Shirasu K."/>
        </authorList>
    </citation>
    <scope>GENOME REANNOTATION</scope>
    <source>
        <strain evidence="11">104-T / ATCC 96160 / CBS 514.97 / LARS 414 / MAFF 240422</strain>
    </source>
</reference>
<dbReference type="SMART" id="SM00387">
    <property type="entry name" value="HATPase_c"/>
    <property type="match status" value="1"/>
</dbReference>
<keyword evidence="11" id="KW-1185">Reference proteome</keyword>
<name>A0A484G4A8_COLOR</name>
<dbReference type="PANTHER" id="PTHR43047:SF72">
    <property type="entry name" value="OSMOSENSING HISTIDINE PROTEIN KINASE SLN1"/>
    <property type="match status" value="1"/>
</dbReference>
<feature type="compositionally biased region" description="Basic residues" evidence="7">
    <location>
        <begin position="532"/>
        <end position="541"/>
    </location>
</feature>
<evidence type="ECO:0000256" key="7">
    <source>
        <dbReference type="SAM" id="MobiDB-lite"/>
    </source>
</evidence>
<feature type="region of interest" description="Disordered" evidence="7">
    <location>
        <begin position="1141"/>
        <end position="1192"/>
    </location>
</feature>
<dbReference type="SMART" id="SM00448">
    <property type="entry name" value="REC"/>
    <property type="match status" value="1"/>
</dbReference>
<feature type="region of interest" description="Disordered" evidence="7">
    <location>
        <begin position="404"/>
        <end position="443"/>
    </location>
</feature>
<accession>A0A484G4A8</accession>
<dbReference type="FunFam" id="1.10.287.130:FF:000023">
    <property type="entry name" value="Sensor histidine kinase/response regulator, putative"/>
    <property type="match status" value="1"/>
</dbReference>
<dbReference type="CDD" id="cd00082">
    <property type="entry name" value="HisKA"/>
    <property type="match status" value="1"/>
</dbReference>
<dbReference type="Gene3D" id="1.10.287.130">
    <property type="match status" value="1"/>
</dbReference>
<dbReference type="InterPro" id="IPR003661">
    <property type="entry name" value="HisK_dim/P_dom"/>
</dbReference>
<dbReference type="EMBL" id="AMCV02000004">
    <property type="protein sequence ID" value="TDZ24634.1"/>
    <property type="molecule type" value="Genomic_DNA"/>
</dbReference>
<dbReference type="SUPFAM" id="SSF47384">
    <property type="entry name" value="Homodimeric domain of signal transducing histidine kinase"/>
    <property type="match status" value="1"/>
</dbReference>
<dbReference type="SMART" id="SM00388">
    <property type="entry name" value="HisKA"/>
    <property type="match status" value="1"/>
</dbReference>
<dbReference type="InterPro" id="IPR036890">
    <property type="entry name" value="HATPase_C_sf"/>
</dbReference>
<dbReference type="InterPro" id="IPR004358">
    <property type="entry name" value="Sig_transdc_His_kin-like_C"/>
</dbReference>
<dbReference type="OrthoDB" id="303614at2759"/>
<evidence type="ECO:0000259" key="8">
    <source>
        <dbReference type="PROSITE" id="PS50109"/>
    </source>
</evidence>
<dbReference type="PANTHER" id="PTHR43047">
    <property type="entry name" value="TWO-COMPONENT HISTIDINE PROTEIN KINASE"/>
    <property type="match status" value="1"/>
</dbReference>
<dbReference type="SUPFAM" id="SSF55781">
    <property type="entry name" value="GAF domain-like"/>
    <property type="match status" value="1"/>
</dbReference>
<dbReference type="InterPro" id="IPR011006">
    <property type="entry name" value="CheY-like_superfamily"/>
</dbReference>
<dbReference type="Pfam" id="PF02518">
    <property type="entry name" value="HATPase_c"/>
    <property type="match status" value="1"/>
</dbReference>
<dbReference type="GO" id="GO:0005886">
    <property type="term" value="C:plasma membrane"/>
    <property type="evidence" value="ECO:0007669"/>
    <property type="project" value="TreeGrafter"/>
</dbReference>
<reference evidence="11" key="1">
    <citation type="journal article" date="2013" name="New Phytol.">
        <title>Comparative genomic and transcriptomic analyses reveal the hemibiotrophic stage shift of Colletotrichum fungi.</title>
        <authorList>
            <person name="Gan P."/>
            <person name="Ikeda K."/>
            <person name="Irieda H."/>
            <person name="Narusaka M."/>
            <person name="O'Connell R.J."/>
            <person name="Narusaka Y."/>
            <person name="Takano Y."/>
            <person name="Kubo Y."/>
            <person name="Shirasu K."/>
        </authorList>
    </citation>
    <scope>NUCLEOTIDE SEQUENCE [LARGE SCALE GENOMIC DNA]</scope>
    <source>
        <strain evidence="11">104-T / ATCC 96160 / CBS 514.97 / LARS 414 / MAFF 240422</strain>
    </source>
</reference>
<feature type="compositionally biased region" description="Polar residues" evidence="7">
    <location>
        <begin position="1141"/>
        <end position="1159"/>
    </location>
</feature>
<feature type="domain" description="Response regulatory" evidence="9">
    <location>
        <begin position="1190"/>
        <end position="1311"/>
    </location>
</feature>
<keyword evidence="3 6" id="KW-0597">Phosphoprotein</keyword>
<feature type="compositionally biased region" description="Polar residues" evidence="7">
    <location>
        <begin position="508"/>
        <end position="518"/>
    </location>
</feature>
<evidence type="ECO:0000256" key="6">
    <source>
        <dbReference type="PROSITE-ProRule" id="PRU00169"/>
    </source>
</evidence>
<dbReference type="STRING" id="1213857.A0A484G4A8"/>
<evidence type="ECO:0000313" key="10">
    <source>
        <dbReference type="EMBL" id="TDZ24634.1"/>
    </source>
</evidence>
<dbReference type="InterPro" id="IPR003594">
    <property type="entry name" value="HATPase_dom"/>
</dbReference>
<feature type="domain" description="Histidine kinase" evidence="8">
    <location>
        <begin position="626"/>
        <end position="924"/>
    </location>
</feature>
<organism evidence="10 11">
    <name type="scientific">Colletotrichum orbiculare (strain 104-T / ATCC 96160 / CBS 514.97 / LARS 414 / MAFF 240422)</name>
    <name type="common">Cucumber anthracnose fungus</name>
    <name type="synonym">Colletotrichum lagenarium</name>
    <dbReference type="NCBI Taxonomy" id="1213857"/>
    <lineage>
        <taxon>Eukaryota</taxon>
        <taxon>Fungi</taxon>
        <taxon>Dikarya</taxon>
        <taxon>Ascomycota</taxon>
        <taxon>Pezizomycotina</taxon>
        <taxon>Sordariomycetes</taxon>
        <taxon>Hypocreomycetidae</taxon>
        <taxon>Glomerellales</taxon>
        <taxon>Glomerellaceae</taxon>
        <taxon>Colletotrichum</taxon>
        <taxon>Colletotrichum orbiculare species complex</taxon>
    </lineage>
</organism>
<dbReference type="Pfam" id="PF00512">
    <property type="entry name" value="HisKA"/>
    <property type="match status" value="1"/>
</dbReference>
<evidence type="ECO:0000256" key="5">
    <source>
        <dbReference type="ARBA" id="ARBA00022777"/>
    </source>
</evidence>
<keyword evidence="4" id="KW-0808">Transferase</keyword>
<evidence type="ECO:0000256" key="4">
    <source>
        <dbReference type="ARBA" id="ARBA00022679"/>
    </source>
</evidence>
<evidence type="ECO:0000256" key="3">
    <source>
        <dbReference type="ARBA" id="ARBA00022553"/>
    </source>
</evidence>
<feature type="region of interest" description="Disordered" evidence="7">
    <location>
        <begin position="489"/>
        <end position="542"/>
    </location>
</feature>
<evidence type="ECO:0000256" key="2">
    <source>
        <dbReference type="ARBA" id="ARBA00012438"/>
    </source>
</evidence>
<evidence type="ECO:0000256" key="1">
    <source>
        <dbReference type="ARBA" id="ARBA00000085"/>
    </source>
</evidence>
<dbReference type="Gene3D" id="3.30.450.40">
    <property type="match status" value="1"/>
</dbReference>